<evidence type="ECO:0000313" key="2">
    <source>
        <dbReference type="EMBL" id="GAA0144017.1"/>
    </source>
</evidence>
<gene>
    <name evidence="2" type="ORF">LIER_42785</name>
</gene>
<dbReference type="EMBL" id="BAABME010031030">
    <property type="protein sequence ID" value="GAA0144017.1"/>
    <property type="molecule type" value="Genomic_DNA"/>
</dbReference>
<organism evidence="2 3">
    <name type="scientific">Lithospermum erythrorhizon</name>
    <name type="common">Purple gromwell</name>
    <name type="synonym">Lithospermum officinale var. erythrorhizon</name>
    <dbReference type="NCBI Taxonomy" id="34254"/>
    <lineage>
        <taxon>Eukaryota</taxon>
        <taxon>Viridiplantae</taxon>
        <taxon>Streptophyta</taxon>
        <taxon>Embryophyta</taxon>
        <taxon>Tracheophyta</taxon>
        <taxon>Spermatophyta</taxon>
        <taxon>Magnoliopsida</taxon>
        <taxon>eudicotyledons</taxon>
        <taxon>Gunneridae</taxon>
        <taxon>Pentapetalae</taxon>
        <taxon>asterids</taxon>
        <taxon>lamiids</taxon>
        <taxon>Boraginales</taxon>
        <taxon>Boraginaceae</taxon>
        <taxon>Boraginoideae</taxon>
        <taxon>Lithospermeae</taxon>
        <taxon>Lithospermum</taxon>
    </lineage>
</organism>
<evidence type="ECO:0000256" key="1">
    <source>
        <dbReference type="SAM" id="MobiDB-lite"/>
    </source>
</evidence>
<feature type="region of interest" description="Disordered" evidence="1">
    <location>
        <begin position="1"/>
        <end position="34"/>
    </location>
</feature>
<feature type="compositionally biased region" description="Polar residues" evidence="1">
    <location>
        <begin position="1"/>
        <end position="10"/>
    </location>
</feature>
<accession>A0AAV3NYU1</accession>
<evidence type="ECO:0000313" key="3">
    <source>
        <dbReference type="Proteomes" id="UP001454036"/>
    </source>
</evidence>
<dbReference type="Proteomes" id="UP001454036">
    <property type="component" value="Unassembled WGS sequence"/>
</dbReference>
<dbReference type="PANTHER" id="PTHR33240:SF15">
    <property type="entry name" value="GAG-PRO-LIKE PROTEIN"/>
    <property type="match status" value="1"/>
</dbReference>
<dbReference type="AlphaFoldDB" id="A0AAV3NYU1"/>
<proteinExistence type="predicted"/>
<keyword evidence="3" id="KW-1185">Reference proteome</keyword>
<sequence>MENPRGQNPESPRRVTGRIDTISGGLAGGGDISNSRKQYARDKFTGHSVYPLGIADLDLMVGKAPRKVTIRASFTVVDISDPSYNGLIGRPILNALRAIISALHLKMKFPTTGGVGQESGDKKRASVCYQLSVPRGGSLRESPEQKRQKRDKQKIMSTIQSLMIMDNST</sequence>
<feature type="region of interest" description="Disordered" evidence="1">
    <location>
        <begin position="133"/>
        <end position="155"/>
    </location>
</feature>
<reference evidence="2 3" key="1">
    <citation type="submission" date="2024-01" db="EMBL/GenBank/DDBJ databases">
        <title>The complete chloroplast genome sequence of Lithospermum erythrorhizon: insights into the phylogenetic relationship among Boraginaceae species and the maternal lineages of purple gromwells.</title>
        <authorList>
            <person name="Okada T."/>
            <person name="Watanabe K."/>
        </authorList>
    </citation>
    <scope>NUCLEOTIDE SEQUENCE [LARGE SCALE GENOMIC DNA]</scope>
</reference>
<name>A0AAV3NYU1_LITER</name>
<protein>
    <submittedName>
        <fullName evidence="2">Uncharacterized protein</fullName>
    </submittedName>
</protein>
<comment type="caution">
    <text evidence="2">The sequence shown here is derived from an EMBL/GenBank/DDBJ whole genome shotgun (WGS) entry which is preliminary data.</text>
</comment>
<dbReference type="PANTHER" id="PTHR33240">
    <property type="entry name" value="OS08G0508500 PROTEIN"/>
    <property type="match status" value="1"/>
</dbReference>